<comment type="similarity">
    <text evidence="8">Belongs to the phosphoglycerate kinase family.</text>
</comment>
<accession>A0A0G0ZD69</accession>
<evidence type="ECO:0000256" key="5">
    <source>
        <dbReference type="ARBA" id="ARBA00022777"/>
    </source>
</evidence>
<evidence type="ECO:0000256" key="4">
    <source>
        <dbReference type="ARBA" id="ARBA00022741"/>
    </source>
</evidence>
<feature type="binding site" evidence="7">
    <location>
        <position position="271"/>
    </location>
    <ligand>
        <name>ATP</name>
        <dbReference type="ChEBI" id="CHEBI:30616"/>
    </ligand>
</feature>
<evidence type="ECO:0000313" key="9">
    <source>
        <dbReference type="EMBL" id="KKS46647.1"/>
    </source>
</evidence>
<dbReference type="InterPro" id="IPR015824">
    <property type="entry name" value="Phosphoglycerate_kinase_N"/>
</dbReference>
<dbReference type="PANTHER" id="PTHR11406">
    <property type="entry name" value="PHOSPHOGLYCERATE KINASE"/>
    <property type="match status" value="1"/>
</dbReference>
<keyword evidence="5 8" id="KW-0418">Kinase</keyword>
<dbReference type="GO" id="GO:0005524">
    <property type="term" value="F:ATP binding"/>
    <property type="evidence" value="ECO:0007669"/>
    <property type="project" value="UniProtKB-KW"/>
</dbReference>
<dbReference type="EC" id="2.7.2.3" evidence="2 8"/>
<organism evidence="9 10">
    <name type="scientific">Candidatus Giovannonibacteria bacterium GW2011_GWF2_42_19</name>
    <dbReference type="NCBI Taxonomy" id="1618659"/>
    <lineage>
        <taxon>Bacteria</taxon>
        <taxon>Candidatus Giovannoniibacteriota</taxon>
    </lineage>
</organism>
<dbReference type="SUPFAM" id="SSF53748">
    <property type="entry name" value="Phosphoglycerate kinase"/>
    <property type="match status" value="1"/>
</dbReference>
<dbReference type="InterPro" id="IPR001576">
    <property type="entry name" value="Phosphoglycerate_kinase"/>
</dbReference>
<dbReference type="GO" id="GO:0043531">
    <property type="term" value="F:ADP binding"/>
    <property type="evidence" value="ECO:0007669"/>
    <property type="project" value="TreeGrafter"/>
</dbReference>
<dbReference type="Gene3D" id="3.40.50.1260">
    <property type="entry name" value="Phosphoglycerate kinase, N-terminal domain"/>
    <property type="match status" value="3"/>
</dbReference>
<dbReference type="InterPro" id="IPR036043">
    <property type="entry name" value="Phosphoglycerate_kinase_sf"/>
</dbReference>
<evidence type="ECO:0000256" key="8">
    <source>
        <dbReference type="RuleBase" id="RU000532"/>
    </source>
</evidence>
<dbReference type="PIRSF" id="PIRSF000724">
    <property type="entry name" value="Pgk"/>
    <property type="match status" value="1"/>
</dbReference>
<feature type="binding site" evidence="7">
    <location>
        <position position="192"/>
    </location>
    <ligand>
        <name>ATP</name>
        <dbReference type="ChEBI" id="CHEBI:30616"/>
    </ligand>
</feature>
<dbReference type="GO" id="GO:0005829">
    <property type="term" value="C:cytosol"/>
    <property type="evidence" value="ECO:0007669"/>
    <property type="project" value="TreeGrafter"/>
</dbReference>
<comment type="catalytic activity">
    <reaction evidence="1 8">
        <text>(2R)-3-phosphoglycerate + ATP = (2R)-3-phospho-glyceroyl phosphate + ADP</text>
        <dbReference type="Rhea" id="RHEA:14801"/>
        <dbReference type="ChEBI" id="CHEBI:30616"/>
        <dbReference type="ChEBI" id="CHEBI:57604"/>
        <dbReference type="ChEBI" id="CHEBI:58272"/>
        <dbReference type="ChEBI" id="CHEBI:456216"/>
        <dbReference type="EC" id="2.7.2.3"/>
    </reaction>
</comment>
<evidence type="ECO:0000256" key="2">
    <source>
        <dbReference type="ARBA" id="ARBA00013061"/>
    </source>
</evidence>
<evidence type="ECO:0000256" key="7">
    <source>
        <dbReference type="PIRSR" id="PIRSR000724-2"/>
    </source>
</evidence>
<evidence type="ECO:0000256" key="1">
    <source>
        <dbReference type="ARBA" id="ARBA00000642"/>
    </source>
</evidence>
<dbReference type="PATRIC" id="fig|1618659.3.peg.794"/>
<dbReference type="GO" id="GO:0006096">
    <property type="term" value="P:glycolytic process"/>
    <property type="evidence" value="ECO:0007669"/>
    <property type="project" value="InterPro"/>
</dbReference>
<evidence type="ECO:0000313" key="10">
    <source>
        <dbReference type="Proteomes" id="UP000034036"/>
    </source>
</evidence>
<sequence length="336" mass="37793">MLSLDKADLKNKKVLVRVDFNVMPFTPREPRIINSLETIRFLMRKKARVILITHLETNEGKIPSALKLAKWMRERYFRKLIFVPDLIGDKAEAAVSRVKPGEILMLENLRIDPREKACKIVFAKRLASFADIYINEAFAASHRNHASIVLLPKFLPSYFGFRYEQEINVLSQAFKPPHPLVLILGGGKVDTKLPLLKAMLPKIDKALLGGVIANKFLEKPIIKSPKIILPIDVVRVGDKIWDDGPETFKEWKKIINKAKLVIWNGPLGFVENGYVKGTKTLVLILAKTRARVIIGGGDTTDYLPKKLPKNIFVSTGGGAMLEFLVKKTLPGIEAIK</sequence>
<dbReference type="GO" id="GO:0004618">
    <property type="term" value="F:phosphoglycerate kinase activity"/>
    <property type="evidence" value="ECO:0007669"/>
    <property type="project" value="UniProtKB-EC"/>
</dbReference>
<gene>
    <name evidence="9" type="ORF">UV11_C0027G0008</name>
</gene>
<keyword evidence="3 8" id="KW-0808">Transferase</keyword>
<dbReference type="Pfam" id="PF00162">
    <property type="entry name" value="PGK"/>
    <property type="match status" value="2"/>
</dbReference>
<proteinExistence type="inferred from homology"/>
<protein>
    <recommendedName>
        <fullName evidence="2 8">Phosphoglycerate kinase</fullName>
        <ecNumber evidence="2 8">2.7.2.3</ecNumber>
    </recommendedName>
</protein>
<dbReference type="EMBL" id="LCDF01000027">
    <property type="protein sequence ID" value="KKS46647.1"/>
    <property type="molecule type" value="Genomic_DNA"/>
</dbReference>
<keyword evidence="6 7" id="KW-0067">ATP-binding</keyword>
<dbReference type="PRINTS" id="PR00477">
    <property type="entry name" value="PHGLYCKINASE"/>
</dbReference>
<dbReference type="Proteomes" id="UP000034036">
    <property type="component" value="Unassembled WGS sequence"/>
</dbReference>
<keyword evidence="4" id="KW-0547">Nucleotide-binding</keyword>
<evidence type="ECO:0000256" key="3">
    <source>
        <dbReference type="ARBA" id="ARBA00022679"/>
    </source>
</evidence>
<feature type="binding site" evidence="7">
    <location>
        <begin position="296"/>
        <end position="299"/>
    </location>
    <ligand>
        <name>ATP</name>
        <dbReference type="ChEBI" id="CHEBI:30616"/>
    </ligand>
</feature>
<dbReference type="PANTHER" id="PTHR11406:SF23">
    <property type="entry name" value="PHOSPHOGLYCERATE KINASE 1, CHLOROPLASTIC-RELATED"/>
    <property type="match status" value="1"/>
</dbReference>
<evidence type="ECO:0000256" key="6">
    <source>
        <dbReference type="ARBA" id="ARBA00022840"/>
    </source>
</evidence>
<reference evidence="9 10" key="1">
    <citation type="journal article" date="2015" name="Nature">
        <title>rRNA introns, odd ribosomes, and small enigmatic genomes across a large radiation of phyla.</title>
        <authorList>
            <person name="Brown C.T."/>
            <person name="Hug L.A."/>
            <person name="Thomas B.C."/>
            <person name="Sharon I."/>
            <person name="Castelle C.J."/>
            <person name="Singh A."/>
            <person name="Wilkins M.J."/>
            <person name="Williams K.H."/>
            <person name="Banfield J.F."/>
        </authorList>
    </citation>
    <scope>NUCLEOTIDE SEQUENCE [LARGE SCALE GENOMIC DNA]</scope>
</reference>
<dbReference type="AlphaFoldDB" id="A0A0G0ZD69"/>
<comment type="caution">
    <text evidence="9">The sequence shown here is derived from an EMBL/GenBank/DDBJ whole genome shotgun (WGS) entry which is preliminary data.</text>
</comment>
<dbReference type="STRING" id="1618659.UV11_C0027G0008"/>
<name>A0A0G0ZD69_9BACT</name>
<dbReference type="GO" id="GO:0006094">
    <property type="term" value="P:gluconeogenesis"/>
    <property type="evidence" value="ECO:0007669"/>
    <property type="project" value="TreeGrafter"/>
</dbReference>